<reference evidence="1" key="1">
    <citation type="submission" date="2014-09" db="EMBL/GenBank/DDBJ databases">
        <authorList>
            <person name="Magalhaes I.L.F."/>
            <person name="Oliveira U."/>
            <person name="Santos F.R."/>
            <person name="Vidigal T.H.D.A."/>
            <person name="Brescovit A.D."/>
            <person name="Santos A.J."/>
        </authorList>
    </citation>
    <scope>NUCLEOTIDE SEQUENCE</scope>
    <source>
        <tissue evidence="1">Shoot tissue taken approximately 20 cm above the soil surface</tissue>
    </source>
</reference>
<protein>
    <submittedName>
        <fullName evidence="1">Uncharacterized protein</fullName>
    </submittedName>
</protein>
<organism evidence="1">
    <name type="scientific">Arundo donax</name>
    <name type="common">Giant reed</name>
    <name type="synonym">Donax arundinaceus</name>
    <dbReference type="NCBI Taxonomy" id="35708"/>
    <lineage>
        <taxon>Eukaryota</taxon>
        <taxon>Viridiplantae</taxon>
        <taxon>Streptophyta</taxon>
        <taxon>Embryophyta</taxon>
        <taxon>Tracheophyta</taxon>
        <taxon>Spermatophyta</taxon>
        <taxon>Magnoliopsida</taxon>
        <taxon>Liliopsida</taxon>
        <taxon>Poales</taxon>
        <taxon>Poaceae</taxon>
        <taxon>PACMAD clade</taxon>
        <taxon>Arundinoideae</taxon>
        <taxon>Arundineae</taxon>
        <taxon>Arundo</taxon>
    </lineage>
</organism>
<reference evidence="1" key="2">
    <citation type="journal article" date="2015" name="Data Brief">
        <title>Shoot transcriptome of the giant reed, Arundo donax.</title>
        <authorList>
            <person name="Barrero R.A."/>
            <person name="Guerrero F.D."/>
            <person name="Moolhuijzen P."/>
            <person name="Goolsby J.A."/>
            <person name="Tidwell J."/>
            <person name="Bellgard S.E."/>
            <person name="Bellgard M.I."/>
        </authorList>
    </citation>
    <scope>NUCLEOTIDE SEQUENCE</scope>
    <source>
        <tissue evidence="1">Shoot tissue taken approximately 20 cm above the soil surface</tissue>
    </source>
</reference>
<proteinExistence type="predicted"/>
<name>A0A0A9DU97_ARUDO</name>
<dbReference type="EMBL" id="GBRH01208660">
    <property type="protein sequence ID" value="JAD89235.1"/>
    <property type="molecule type" value="Transcribed_RNA"/>
</dbReference>
<accession>A0A0A9DU97</accession>
<dbReference type="AlphaFoldDB" id="A0A0A9DU97"/>
<sequence>MNVVVMALEQEASPGDQVPALLRRWHELCLPFKLQVLDAPPYNLLLHERTKNMRMMSISTCRIVGCYMLKESQATSMLCVLTTS</sequence>
<evidence type="ECO:0000313" key="1">
    <source>
        <dbReference type="EMBL" id="JAD89235.1"/>
    </source>
</evidence>